<evidence type="ECO:0000256" key="2">
    <source>
        <dbReference type="ARBA" id="ARBA00022448"/>
    </source>
</evidence>
<evidence type="ECO:0000259" key="6">
    <source>
        <dbReference type="PROSITE" id="PS50893"/>
    </source>
</evidence>
<dbReference type="GO" id="GO:0098796">
    <property type="term" value="C:membrane protein complex"/>
    <property type="evidence" value="ECO:0007669"/>
    <property type="project" value="UniProtKB-ARBA"/>
</dbReference>
<dbReference type="GO" id="GO:0022857">
    <property type="term" value="F:transmembrane transporter activity"/>
    <property type="evidence" value="ECO:0007669"/>
    <property type="project" value="UniProtKB-ARBA"/>
</dbReference>
<dbReference type="InterPro" id="IPR017911">
    <property type="entry name" value="MacB-like_ATP-bd"/>
</dbReference>
<dbReference type="GO" id="GO:0005524">
    <property type="term" value="F:ATP binding"/>
    <property type="evidence" value="ECO:0007669"/>
    <property type="project" value="UniProtKB-KW"/>
</dbReference>
<evidence type="ECO:0000313" key="7">
    <source>
        <dbReference type="EMBL" id="KEQ33837.1"/>
    </source>
</evidence>
<evidence type="ECO:0000256" key="5">
    <source>
        <dbReference type="ARBA" id="ARBA00022970"/>
    </source>
</evidence>
<dbReference type="Gene3D" id="3.40.50.300">
    <property type="entry name" value="P-loop containing nucleotide triphosphate hydrolases"/>
    <property type="match status" value="1"/>
</dbReference>
<dbReference type="PROSITE" id="PS50893">
    <property type="entry name" value="ABC_TRANSPORTER_2"/>
    <property type="match status" value="1"/>
</dbReference>
<dbReference type="PANTHER" id="PTHR42798:SF7">
    <property type="entry name" value="ALPHA-D-RIBOSE 1-METHYLPHOSPHONATE 5-TRIPHOSPHATE SYNTHASE SUBUNIT PHNL"/>
    <property type="match status" value="1"/>
</dbReference>
<dbReference type="PATRIC" id="fig|28037.95.peg.2012"/>
<dbReference type="Pfam" id="PF00005">
    <property type="entry name" value="ABC_tran"/>
    <property type="match status" value="1"/>
</dbReference>
<dbReference type="CDD" id="cd03255">
    <property type="entry name" value="ABC_MJ0796_LolCDE_FtsE"/>
    <property type="match status" value="1"/>
</dbReference>
<evidence type="ECO:0000256" key="1">
    <source>
        <dbReference type="ARBA" id="ARBA00005417"/>
    </source>
</evidence>
<dbReference type="InterPro" id="IPR003439">
    <property type="entry name" value="ABC_transporter-like_ATP-bd"/>
</dbReference>
<reference evidence="7 8" key="1">
    <citation type="submission" date="2014-05" db="EMBL/GenBank/DDBJ databases">
        <authorList>
            <person name="Daugherty S.C."/>
            <person name="Tallon L.J."/>
            <person name="Sadzewicz L."/>
            <person name="Kilian M."/>
            <person name="Tettelin H."/>
        </authorList>
    </citation>
    <scope>NUCLEOTIDE SEQUENCE [LARGE SCALE GENOMIC DNA]</scope>
    <source>
        <strain evidence="7 8">SK629</strain>
    </source>
</reference>
<dbReference type="GO" id="GO:0006865">
    <property type="term" value="P:amino acid transport"/>
    <property type="evidence" value="ECO:0007669"/>
    <property type="project" value="UniProtKB-KW"/>
</dbReference>
<organism evidence="7 8">
    <name type="scientific">Streptococcus mitis</name>
    <dbReference type="NCBI Taxonomy" id="28037"/>
    <lineage>
        <taxon>Bacteria</taxon>
        <taxon>Bacillati</taxon>
        <taxon>Bacillota</taxon>
        <taxon>Bacilli</taxon>
        <taxon>Lactobacillales</taxon>
        <taxon>Streptococcaceae</taxon>
        <taxon>Streptococcus</taxon>
        <taxon>Streptococcus mitis group</taxon>
    </lineage>
</organism>
<proteinExistence type="inferred from homology"/>
<dbReference type="AlphaFoldDB" id="A0A081PT14"/>
<comment type="similarity">
    <text evidence="1">Belongs to the ABC transporter superfamily.</text>
</comment>
<accession>A0A081PT14</accession>
<sequence length="292" mass="32834">MLLRSIGFYCALEKDKKPQLRLNSARNTHEIDFSTSYNDYIKEMEETIMPQLVVTGLNKTFGEGESLVHALSDIYLSVNKGEFLAIMGASGSGKTTLLNCISTIDKPDSGSIVFEDFDMIQAKESQLADYRAKNISYIFQSYNLVETLTVYENVILPLQIQGKSIRKYQNKINDVLGKLAIQNLKNKFPNQLSGGQRQRVATARALIDDSKLLIADEPTGALDSANSENLMSLLQEINRMFEITILLVTHDPAAAKYSSRMVLLSDGQIIDDIERNGLSNDLYLEEIYRRTR</sequence>
<dbReference type="GO" id="GO:0016887">
    <property type="term" value="F:ATP hydrolysis activity"/>
    <property type="evidence" value="ECO:0007669"/>
    <property type="project" value="InterPro"/>
</dbReference>
<dbReference type="InterPro" id="IPR003593">
    <property type="entry name" value="AAA+_ATPase"/>
</dbReference>
<dbReference type="InterPro" id="IPR027417">
    <property type="entry name" value="P-loop_NTPase"/>
</dbReference>
<keyword evidence="2" id="KW-0813">Transport</keyword>
<keyword evidence="5" id="KW-0029">Amino-acid transport</keyword>
<protein>
    <submittedName>
        <fullName evidence="7">ABC transporter family protein</fullName>
    </submittedName>
</protein>
<evidence type="ECO:0000256" key="4">
    <source>
        <dbReference type="ARBA" id="ARBA00022840"/>
    </source>
</evidence>
<dbReference type="PANTHER" id="PTHR42798">
    <property type="entry name" value="LIPOPROTEIN-RELEASING SYSTEM ATP-BINDING PROTEIN LOLD"/>
    <property type="match status" value="1"/>
</dbReference>
<evidence type="ECO:0000256" key="3">
    <source>
        <dbReference type="ARBA" id="ARBA00022741"/>
    </source>
</evidence>
<gene>
    <name evidence="7" type="ORF">SK629_2083</name>
</gene>
<dbReference type="Proteomes" id="UP000028090">
    <property type="component" value="Unassembled WGS sequence"/>
</dbReference>
<dbReference type="EMBL" id="JPFU01000015">
    <property type="protein sequence ID" value="KEQ33837.1"/>
    <property type="molecule type" value="Genomic_DNA"/>
</dbReference>
<keyword evidence="4" id="KW-0067">ATP-binding</keyword>
<dbReference type="SUPFAM" id="SSF52540">
    <property type="entry name" value="P-loop containing nucleoside triphosphate hydrolases"/>
    <property type="match status" value="1"/>
</dbReference>
<keyword evidence="3" id="KW-0547">Nucleotide-binding</keyword>
<dbReference type="FunFam" id="3.40.50.300:FF:000032">
    <property type="entry name" value="Export ABC transporter ATP-binding protein"/>
    <property type="match status" value="1"/>
</dbReference>
<name>A0A081PT14_STRMT</name>
<comment type="caution">
    <text evidence="7">The sequence shown here is derived from an EMBL/GenBank/DDBJ whole genome shotgun (WGS) entry which is preliminary data.</text>
</comment>
<dbReference type="SMART" id="SM00382">
    <property type="entry name" value="AAA"/>
    <property type="match status" value="1"/>
</dbReference>
<feature type="domain" description="ABC transporter" evidence="6">
    <location>
        <begin position="52"/>
        <end position="291"/>
    </location>
</feature>
<evidence type="ECO:0000313" key="8">
    <source>
        <dbReference type="Proteomes" id="UP000028090"/>
    </source>
</evidence>